<keyword evidence="10" id="KW-1185">Reference proteome</keyword>
<keyword evidence="7" id="KW-0325">Glycoprotein</keyword>
<dbReference type="PANTHER" id="PTHR19433">
    <property type="entry name" value="T-CELL RECEPTOR ALPHA CHAIN V REGION-RELATED"/>
    <property type="match status" value="1"/>
</dbReference>
<dbReference type="PROSITE" id="PS50835">
    <property type="entry name" value="IG_LIKE"/>
    <property type="match status" value="1"/>
</dbReference>
<dbReference type="SMART" id="SM00409">
    <property type="entry name" value="IG"/>
    <property type="match status" value="1"/>
</dbReference>
<dbReference type="InterPro" id="IPR052051">
    <property type="entry name" value="TCR_complex_component"/>
</dbReference>
<dbReference type="InterPro" id="IPR007110">
    <property type="entry name" value="Ig-like_dom"/>
</dbReference>
<dbReference type="CDD" id="cd00099">
    <property type="entry name" value="IgV"/>
    <property type="match status" value="1"/>
</dbReference>
<dbReference type="Proteomes" id="UP000261540">
    <property type="component" value="Unplaced"/>
</dbReference>
<reference evidence="9" key="2">
    <citation type="submission" date="2025-09" db="UniProtKB">
        <authorList>
            <consortium name="Ensembl"/>
        </authorList>
    </citation>
    <scope>IDENTIFICATION</scope>
</reference>
<accession>A0A3B3QUM1</accession>
<name>A0A3B3QUM1_9TELE</name>
<evidence type="ECO:0000256" key="5">
    <source>
        <dbReference type="ARBA" id="ARBA00023136"/>
    </source>
</evidence>
<dbReference type="GO" id="GO:0005886">
    <property type="term" value="C:plasma membrane"/>
    <property type="evidence" value="ECO:0007669"/>
    <property type="project" value="UniProtKB-SubCell"/>
</dbReference>
<evidence type="ECO:0000313" key="10">
    <source>
        <dbReference type="Proteomes" id="UP000261540"/>
    </source>
</evidence>
<dbReference type="InterPro" id="IPR013783">
    <property type="entry name" value="Ig-like_fold"/>
</dbReference>
<evidence type="ECO:0000259" key="8">
    <source>
        <dbReference type="PROSITE" id="PS50835"/>
    </source>
</evidence>
<reference evidence="9" key="1">
    <citation type="submission" date="2025-08" db="UniProtKB">
        <authorList>
            <consortium name="Ensembl"/>
        </authorList>
    </citation>
    <scope>IDENTIFICATION</scope>
</reference>
<dbReference type="InterPro" id="IPR003599">
    <property type="entry name" value="Ig_sub"/>
</dbReference>
<dbReference type="InterPro" id="IPR013106">
    <property type="entry name" value="Ig_V-set"/>
</dbReference>
<dbReference type="SMART" id="SM00406">
    <property type="entry name" value="IGv"/>
    <property type="match status" value="1"/>
</dbReference>
<keyword evidence="5" id="KW-0472">Membrane</keyword>
<feature type="domain" description="Ig-like" evidence="8">
    <location>
        <begin position="11"/>
        <end position="104"/>
    </location>
</feature>
<evidence type="ECO:0000313" key="9">
    <source>
        <dbReference type="Ensembl" id="ENSPKIP00000009330.1"/>
    </source>
</evidence>
<comment type="subcellular location">
    <subcellularLocation>
        <location evidence="1">Cell membrane</location>
    </subcellularLocation>
</comment>
<dbReference type="STRING" id="1676925.ENSPKIP00000009330"/>
<proteinExistence type="predicted"/>
<evidence type="ECO:0000256" key="3">
    <source>
        <dbReference type="ARBA" id="ARBA00022729"/>
    </source>
</evidence>
<dbReference type="InterPro" id="IPR036179">
    <property type="entry name" value="Ig-like_dom_sf"/>
</dbReference>
<dbReference type="SUPFAM" id="SSF48726">
    <property type="entry name" value="Immunoglobulin"/>
    <property type="match status" value="1"/>
</dbReference>
<keyword evidence="4" id="KW-0391">Immunity</keyword>
<dbReference type="GeneTree" id="ENSGT00940000177616"/>
<dbReference type="GO" id="GO:0009617">
    <property type="term" value="P:response to bacterium"/>
    <property type="evidence" value="ECO:0007669"/>
    <property type="project" value="TreeGrafter"/>
</dbReference>
<dbReference type="Gene3D" id="2.60.40.10">
    <property type="entry name" value="Immunoglobulins"/>
    <property type="match status" value="1"/>
</dbReference>
<dbReference type="Pfam" id="PF07686">
    <property type="entry name" value="V-set"/>
    <property type="match status" value="1"/>
</dbReference>
<keyword evidence="2" id="KW-1003">Cell membrane</keyword>
<evidence type="ECO:0000256" key="4">
    <source>
        <dbReference type="ARBA" id="ARBA00022859"/>
    </source>
</evidence>
<organism evidence="9 10">
    <name type="scientific">Paramormyrops kingsleyae</name>
    <dbReference type="NCBI Taxonomy" id="1676925"/>
    <lineage>
        <taxon>Eukaryota</taxon>
        <taxon>Metazoa</taxon>
        <taxon>Chordata</taxon>
        <taxon>Craniata</taxon>
        <taxon>Vertebrata</taxon>
        <taxon>Euteleostomi</taxon>
        <taxon>Actinopterygii</taxon>
        <taxon>Neopterygii</taxon>
        <taxon>Teleostei</taxon>
        <taxon>Osteoglossocephala</taxon>
        <taxon>Osteoglossomorpha</taxon>
        <taxon>Osteoglossiformes</taxon>
        <taxon>Mormyridae</taxon>
        <taxon>Paramormyrops</taxon>
    </lineage>
</organism>
<dbReference type="GO" id="GO:0002376">
    <property type="term" value="P:immune system process"/>
    <property type="evidence" value="ECO:0007669"/>
    <property type="project" value="UniProtKB-KW"/>
</dbReference>
<evidence type="ECO:0000256" key="6">
    <source>
        <dbReference type="ARBA" id="ARBA00023157"/>
    </source>
</evidence>
<keyword evidence="3" id="KW-0732">Signal</keyword>
<protein>
    <recommendedName>
        <fullName evidence="8">Ig-like domain-containing protein</fullName>
    </recommendedName>
</protein>
<sequence>MYKHVLTGKAEKISQPPQYQRAHPGDAVTLQCYVLPEIFATLFWLKHPMEGRPTCLAVALTHLPEVYLCEGLHHNPRINVVKNSYSFNISFKSLEPSDAATYYCGALAYNTVIMGNGTQLDLNGLETQGNK</sequence>
<evidence type="ECO:0000256" key="7">
    <source>
        <dbReference type="ARBA" id="ARBA00023180"/>
    </source>
</evidence>
<evidence type="ECO:0000256" key="2">
    <source>
        <dbReference type="ARBA" id="ARBA00022475"/>
    </source>
</evidence>
<evidence type="ECO:0000256" key="1">
    <source>
        <dbReference type="ARBA" id="ARBA00004236"/>
    </source>
</evidence>
<dbReference type="PANTHER" id="PTHR19433:SF133">
    <property type="entry name" value="IMMUNE-TYPE RECEPTOR 5 PRECURSOR-RELATED"/>
    <property type="match status" value="1"/>
</dbReference>
<dbReference type="AlphaFoldDB" id="A0A3B3QUM1"/>
<keyword evidence="6" id="KW-1015">Disulfide bond</keyword>
<dbReference type="Ensembl" id="ENSPKIT00000033435.1">
    <property type="protein sequence ID" value="ENSPKIP00000009330.1"/>
    <property type="gene ID" value="ENSPKIG00000024477.1"/>
</dbReference>